<comment type="similarity">
    <text evidence="2 9">Belongs to the chondroitin N-acetylgalactosaminyltransferase family.</text>
</comment>
<evidence type="ECO:0000313" key="11">
    <source>
        <dbReference type="Proteomes" id="UP001445076"/>
    </source>
</evidence>
<evidence type="ECO:0000256" key="8">
    <source>
        <dbReference type="ARBA" id="ARBA00023136"/>
    </source>
</evidence>
<dbReference type="Proteomes" id="UP001445076">
    <property type="component" value="Unassembled WGS sequence"/>
</dbReference>
<dbReference type="GO" id="GO:0047238">
    <property type="term" value="F:glucuronosyl-N-acetylgalactosaminyl-proteoglycan 4-beta-N-acetylgalactosaminyltransferase activity"/>
    <property type="evidence" value="ECO:0007669"/>
    <property type="project" value="TreeGrafter"/>
</dbReference>
<dbReference type="PANTHER" id="PTHR12369">
    <property type="entry name" value="CHONDROITIN SYNTHASE"/>
    <property type="match status" value="1"/>
</dbReference>
<dbReference type="GO" id="GO:0032580">
    <property type="term" value="C:Golgi cisterna membrane"/>
    <property type="evidence" value="ECO:0007669"/>
    <property type="project" value="UniProtKB-SubCell"/>
</dbReference>
<keyword evidence="7 9" id="KW-0333">Golgi apparatus</keyword>
<comment type="subcellular location">
    <subcellularLocation>
        <location evidence="1 9">Golgi apparatus</location>
        <location evidence="1 9">Golgi stack membrane</location>
        <topology evidence="1 9">Single-pass type II membrane protein</topology>
    </subcellularLocation>
</comment>
<feature type="non-terminal residue" evidence="10">
    <location>
        <position position="1"/>
    </location>
</feature>
<evidence type="ECO:0000313" key="10">
    <source>
        <dbReference type="EMBL" id="KAK8752852.1"/>
    </source>
</evidence>
<evidence type="ECO:0000256" key="2">
    <source>
        <dbReference type="ARBA" id="ARBA00009239"/>
    </source>
</evidence>
<evidence type="ECO:0000256" key="1">
    <source>
        <dbReference type="ARBA" id="ARBA00004447"/>
    </source>
</evidence>
<name>A0AAW0Y8C8_CHEQU</name>
<reference evidence="10 11" key="1">
    <citation type="journal article" date="2024" name="BMC Genomics">
        <title>Genome assembly of redclaw crayfish (Cherax quadricarinatus) provides insights into its immune adaptation and hypoxia tolerance.</title>
        <authorList>
            <person name="Liu Z."/>
            <person name="Zheng J."/>
            <person name="Li H."/>
            <person name="Fang K."/>
            <person name="Wang S."/>
            <person name="He J."/>
            <person name="Zhou D."/>
            <person name="Weng S."/>
            <person name="Chi M."/>
            <person name="Gu Z."/>
            <person name="He J."/>
            <person name="Li F."/>
            <person name="Wang M."/>
        </authorList>
    </citation>
    <scope>NUCLEOTIDE SEQUENCE [LARGE SCALE GENOMIC DNA]</scope>
    <source>
        <strain evidence="10">ZL_2023a</strain>
    </source>
</reference>
<keyword evidence="11" id="KW-1185">Reference proteome</keyword>
<evidence type="ECO:0000256" key="7">
    <source>
        <dbReference type="ARBA" id="ARBA00023034"/>
    </source>
</evidence>
<evidence type="ECO:0000256" key="5">
    <source>
        <dbReference type="ARBA" id="ARBA00022968"/>
    </source>
</evidence>
<keyword evidence="4" id="KW-0812">Transmembrane</keyword>
<proteinExistence type="inferred from homology"/>
<keyword evidence="3 9" id="KW-0808">Transferase</keyword>
<protein>
    <recommendedName>
        <fullName evidence="9">Hexosyltransferase</fullName>
        <ecNumber evidence="9">2.4.1.-</ecNumber>
    </recommendedName>
</protein>
<evidence type="ECO:0000256" key="6">
    <source>
        <dbReference type="ARBA" id="ARBA00022989"/>
    </source>
</evidence>
<dbReference type="EC" id="2.4.1.-" evidence="9"/>
<sequence>QVIDKVMSHLNTKFPGKYQRDHCSSLRYRTVPTVGLELDVICRTPDGETERVTLVKEFSVPRLAFHHDRPNTSITLIVPLQGRLHTLKVFLANLRVVLGQGLLQVGLTVVYFNDLDSQKVQQLLKATEDQTHNLKTEFIPLKEKFSRGLGLQEGVRKTRLEGQVMFFCDVDVLFSREFLTRCLNTPVRGYQ</sequence>
<dbReference type="SUPFAM" id="SSF53448">
    <property type="entry name" value="Nucleotide-diphospho-sugar transferases"/>
    <property type="match status" value="1"/>
</dbReference>
<organism evidence="10 11">
    <name type="scientific">Cherax quadricarinatus</name>
    <name type="common">Australian red claw crayfish</name>
    <dbReference type="NCBI Taxonomy" id="27406"/>
    <lineage>
        <taxon>Eukaryota</taxon>
        <taxon>Metazoa</taxon>
        <taxon>Ecdysozoa</taxon>
        <taxon>Arthropoda</taxon>
        <taxon>Crustacea</taxon>
        <taxon>Multicrustacea</taxon>
        <taxon>Malacostraca</taxon>
        <taxon>Eumalacostraca</taxon>
        <taxon>Eucarida</taxon>
        <taxon>Decapoda</taxon>
        <taxon>Pleocyemata</taxon>
        <taxon>Astacidea</taxon>
        <taxon>Parastacoidea</taxon>
        <taxon>Parastacidae</taxon>
        <taxon>Cherax</taxon>
    </lineage>
</organism>
<gene>
    <name evidence="10" type="ORF">OTU49_007943</name>
</gene>
<dbReference type="PANTHER" id="PTHR12369:SF45">
    <property type="entry name" value="HEXOSYLTRANSFERASE"/>
    <property type="match status" value="1"/>
</dbReference>
<dbReference type="Gene3D" id="3.90.550.10">
    <property type="entry name" value="Spore Coat Polysaccharide Biosynthesis Protein SpsA, Chain A"/>
    <property type="match status" value="1"/>
</dbReference>
<dbReference type="AlphaFoldDB" id="A0AAW0Y8C8"/>
<evidence type="ECO:0000256" key="9">
    <source>
        <dbReference type="RuleBase" id="RU364016"/>
    </source>
</evidence>
<feature type="non-terminal residue" evidence="10">
    <location>
        <position position="191"/>
    </location>
</feature>
<keyword evidence="5 9" id="KW-0735">Signal-anchor</keyword>
<evidence type="ECO:0000256" key="4">
    <source>
        <dbReference type="ARBA" id="ARBA00022692"/>
    </source>
</evidence>
<keyword evidence="6" id="KW-1133">Transmembrane helix</keyword>
<dbReference type="Pfam" id="PF05679">
    <property type="entry name" value="CHGN"/>
    <property type="match status" value="1"/>
</dbReference>
<dbReference type="EMBL" id="JARKIK010000004">
    <property type="protein sequence ID" value="KAK8752852.1"/>
    <property type="molecule type" value="Genomic_DNA"/>
</dbReference>
<dbReference type="InterPro" id="IPR051227">
    <property type="entry name" value="CS_glycosyltransferase"/>
</dbReference>
<dbReference type="InterPro" id="IPR008428">
    <property type="entry name" value="Chond_GalNAc"/>
</dbReference>
<keyword evidence="8" id="KW-0472">Membrane</keyword>
<dbReference type="InterPro" id="IPR029044">
    <property type="entry name" value="Nucleotide-diphossugar_trans"/>
</dbReference>
<accession>A0AAW0Y8C8</accession>
<comment type="caution">
    <text evidence="10">The sequence shown here is derived from an EMBL/GenBank/DDBJ whole genome shotgun (WGS) entry which is preliminary data.</text>
</comment>
<evidence type="ECO:0000256" key="3">
    <source>
        <dbReference type="ARBA" id="ARBA00022679"/>
    </source>
</evidence>